<keyword evidence="3" id="KW-1185">Reference proteome</keyword>
<evidence type="ECO:0000256" key="1">
    <source>
        <dbReference type="SAM" id="MobiDB-lite"/>
    </source>
</evidence>
<feature type="region of interest" description="Disordered" evidence="1">
    <location>
        <begin position="336"/>
        <end position="356"/>
    </location>
</feature>
<dbReference type="KEGG" id="mmai:sS8_0484"/>
<proteinExistence type="predicted"/>
<name>A0A286P478_9GAMM</name>
<dbReference type="EMBL" id="AP017928">
    <property type="protein sequence ID" value="BBA32450.1"/>
    <property type="molecule type" value="Genomic_DNA"/>
</dbReference>
<evidence type="ECO:0000313" key="2">
    <source>
        <dbReference type="EMBL" id="BBA32450.1"/>
    </source>
</evidence>
<accession>A0A286P478</accession>
<gene>
    <name evidence="2" type="ORF">sS8_0484</name>
</gene>
<sequence length="566" mass="62141">MPAMALLFAVAWPLRADWTGFGDYAAVAEVSVEEDAVRVNLRLRESGLPRLRALLGRADDAPASDLAGGLLRIVADRQGAAEFEILKLETNTSGKDGTGVAEAYFEADLNLPLARRPTGLTLSPPDRAAKALGLVVLHRGVPVADLAPLSKPARLQLDWNDPWQSRFADAERVRRHTEPRSFVYVEPYEVRHELLLRLSDLLPRLEIAPVNPHRIEGEEREKLRQAIGTLLLRRNPLRLDGVEVTARLDRIEFVRYRRSGVETIADSEPLDSATAVVGAILVYLTERPAGAVELTWEWFDAAGTGRAVSLQRDNETFDADVTQRDPVFRWSVEEALDTPGPEDSNPSSETFAARPSGTADLPLRAAGIALAMAVGWRWRRRRLLPPGTGGQLILTLAIAGCVAFYPEIAGLCADAGRTTPASAEDPVKSELEALLHNVYRAFQMPEEESAYDRLAISLSGEVLDEVYLSQRAALLQRRKGLGSDGRVERVQVLTTEIESLDQESGRCVVNARWIAHGSISHWGHSHPRSTLYAARLVLSRAEDGRLRIAALAFADARKPQSVALSS</sequence>
<dbReference type="AlphaFoldDB" id="A0A286P478"/>
<reference evidence="2 3" key="1">
    <citation type="submission" date="2016-12" db="EMBL/GenBank/DDBJ databases">
        <title>Genome sequencing of Methylocaldum marinum.</title>
        <authorList>
            <person name="Takeuchi M."/>
            <person name="Kamagata Y."/>
            <person name="Hiraoka S."/>
            <person name="Oshima K."/>
            <person name="Hattori M."/>
            <person name="Iwasaki W."/>
        </authorList>
    </citation>
    <scope>NUCLEOTIDE SEQUENCE [LARGE SCALE GENOMIC DNA]</scope>
    <source>
        <strain evidence="2 3">S8</strain>
    </source>
</reference>
<evidence type="ECO:0000313" key="3">
    <source>
        <dbReference type="Proteomes" id="UP000266313"/>
    </source>
</evidence>
<dbReference type="Proteomes" id="UP000266313">
    <property type="component" value="Chromosome"/>
</dbReference>
<protein>
    <submittedName>
        <fullName evidence="2">Uncharacterized protein</fullName>
    </submittedName>
</protein>
<organism evidence="2 3">
    <name type="scientific">Methylocaldum marinum</name>
    <dbReference type="NCBI Taxonomy" id="1432792"/>
    <lineage>
        <taxon>Bacteria</taxon>
        <taxon>Pseudomonadati</taxon>
        <taxon>Pseudomonadota</taxon>
        <taxon>Gammaproteobacteria</taxon>
        <taxon>Methylococcales</taxon>
        <taxon>Methylococcaceae</taxon>
        <taxon>Methylocaldum</taxon>
    </lineage>
</organism>